<dbReference type="GO" id="GO:0005737">
    <property type="term" value="C:cytoplasm"/>
    <property type="evidence" value="ECO:0007669"/>
    <property type="project" value="TreeGrafter"/>
</dbReference>
<dbReference type="GO" id="GO:0016272">
    <property type="term" value="C:prefoldin complex"/>
    <property type="evidence" value="ECO:0007669"/>
    <property type="project" value="InterPro"/>
</dbReference>
<dbReference type="InterPro" id="IPR004127">
    <property type="entry name" value="Prefoldin_subunit_alpha"/>
</dbReference>
<dbReference type="InterPro" id="IPR016655">
    <property type="entry name" value="PFD3"/>
</dbReference>
<evidence type="ECO:0000256" key="2">
    <source>
        <dbReference type="ARBA" id="ARBA00023186"/>
    </source>
</evidence>
<reference evidence="3 4" key="1">
    <citation type="submission" date="2022-03" db="EMBL/GenBank/DDBJ databases">
        <authorList>
            <person name="Nunn A."/>
            <person name="Chopra R."/>
            <person name="Nunn A."/>
            <person name="Contreras Garrido A."/>
        </authorList>
    </citation>
    <scope>NUCLEOTIDE SEQUENCE [LARGE SCALE GENOMIC DNA]</scope>
</reference>
<proteinExistence type="inferred from homology"/>
<dbReference type="Proteomes" id="UP000836841">
    <property type="component" value="Chromosome 2"/>
</dbReference>
<evidence type="ECO:0000313" key="3">
    <source>
        <dbReference type="EMBL" id="CAH2044619.1"/>
    </source>
</evidence>
<dbReference type="PANTHER" id="PTHR12409:SF0">
    <property type="entry name" value="PREFOLDIN SUBUNIT 3"/>
    <property type="match status" value="1"/>
</dbReference>
<evidence type="ECO:0000313" key="4">
    <source>
        <dbReference type="Proteomes" id="UP000836841"/>
    </source>
</evidence>
<dbReference type="GO" id="GO:0009409">
    <property type="term" value="P:response to cold"/>
    <property type="evidence" value="ECO:0007669"/>
    <property type="project" value="UniProtKB-ARBA"/>
</dbReference>
<dbReference type="PANTHER" id="PTHR12409">
    <property type="entry name" value="PREFOLDIN SUBUNIT 3"/>
    <property type="match status" value="1"/>
</dbReference>
<accession>A0AAU9RNY4</accession>
<organism evidence="3 4">
    <name type="scientific">Thlaspi arvense</name>
    <name type="common">Field penny-cress</name>
    <dbReference type="NCBI Taxonomy" id="13288"/>
    <lineage>
        <taxon>Eukaryota</taxon>
        <taxon>Viridiplantae</taxon>
        <taxon>Streptophyta</taxon>
        <taxon>Embryophyta</taxon>
        <taxon>Tracheophyta</taxon>
        <taxon>Spermatophyta</taxon>
        <taxon>Magnoliopsida</taxon>
        <taxon>eudicotyledons</taxon>
        <taxon>Gunneridae</taxon>
        <taxon>Pentapetalae</taxon>
        <taxon>rosids</taxon>
        <taxon>malvids</taxon>
        <taxon>Brassicales</taxon>
        <taxon>Brassicaceae</taxon>
        <taxon>Thlaspideae</taxon>
        <taxon>Thlaspi</taxon>
    </lineage>
</organism>
<keyword evidence="2" id="KW-0143">Chaperone</keyword>
<sequence>MGNIHSRACIEDSDSVCLWLGANVMLEYSCQEVHYRRISSENICCSINLEIAKASLEALVVDLQFLRDQVTQLSHFLTNFVSVTSRLLLRVKQDTSTAIAAADA</sequence>
<name>A0AAU9RNY4_THLAR</name>
<dbReference type="InterPro" id="IPR009053">
    <property type="entry name" value="Prefoldin"/>
</dbReference>
<dbReference type="GO" id="GO:0007021">
    <property type="term" value="P:tubulin complex assembly"/>
    <property type="evidence" value="ECO:0007669"/>
    <property type="project" value="TreeGrafter"/>
</dbReference>
<dbReference type="EMBL" id="OU466858">
    <property type="protein sequence ID" value="CAH2044619.1"/>
    <property type="molecule type" value="Genomic_DNA"/>
</dbReference>
<evidence type="ECO:0000256" key="1">
    <source>
        <dbReference type="ARBA" id="ARBA00010048"/>
    </source>
</evidence>
<dbReference type="GO" id="GO:0007017">
    <property type="term" value="P:microtubule-based process"/>
    <property type="evidence" value="ECO:0007669"/>
    <property type="project" value="TreeGrafter"/>
</dbReference>
<gene>
    <name evidence="3" type="ORF">TAV2_LOCUS5946</name>
</gene>
<dbReference type="GO" id="GO:0015631">
    <property type="term" value="F:tubulin binding"/>
    <property type="evidence" value="ECO:0007669"/>
    <property type="project" value="TreeGrafter"/>
</dbReference>
<dbReference type="Gene3D" id="1.10.287.370">
    <property type="match status" value="1"/>
</dbReference>
<protein>
    <submittedName>
        <fullName evidence="3">Uncharacterized protein</fullName>
    </submittedName>
</protein>
<dbReference type="AlphaFoldDB" id="A0AAU9RNY4"/>
<comment type="similarity">
    <text evidence="1">Belongs to the prefoldin subunit alpha family.</text>
</comment>
<keyword evidence="4" id="KW-1185">Reference proteome</keyword>
<dbReference type="SUPFAM" id="SSF46579">
    <property type="entry name" value="Prefoldin"/>
    <property type="match status" value="1"/>
</dbReference>
<dbReference type="GO" id="GO:0006457">
    <property type="term" value="P:protein folding"/>
    <property type="evidence" value="ECO:0007669"/>
    <property type="project" value="InterPro"/>
</dbReference>
<dbReference type="Pfam" id="PF02996">
    <property type="entry name" value="Prefoldin"/>
    <property type="match status" value="1"/>
</dbReference>